<organism evidence="8 9">
    <name type="scientific">Protofrankia coriariae</name>
    <dbReference type="NCBI Taxonomy" id="1562887"/>
    <lineage>
        <taxon>Bacteria</taxon>
        <taxon>Bacillati</taxon>
        <taxon>Actinomycetota</taxon>
        <taxon>Actinomycetes</taxon>
        <taxon>Frankiales</taxon>
        <taxon>Frankiaceae</taxon>
        <taxon>Protofrankia</taxon>
    </lineage>
</organism>
<reference evidence="8 9" key="1">
    <citation type="submission" date="2014-12" db="EMBL/GenBank/DDBJ databases">
        <title>Frankia sp. BMG5.1 draft genome.</title>
        <authorList>
            <person name="Gtari M."/>
            <person name="Ghodhbane-Gtari F."/>
            <person name="Nouioui I."/>
            <person name="Ktari A."/>
            <person name="Hezbri K."/>
            <person name="Mimouni W."/>
            <person name="Sbissi I."/>
            <person name="Ayari A."/>
            <person name="Yamanaka T."/>
            <person name="Normand P."/>
            <person name="Tisa L.S."/>
            <person name="Boudabous A."/>
        </authorList>
    </citation>
    <scope>NUCLEOTIDE SEQUENCE [LARGE SCALE GENOMIC DNA]</scope>
    <source>
        <strain evidence="8 9">BMG5.1</strain>
    </source>
</reference>
<feature type="transmembrane region" description="Helical" evidence="6">
    <location>
        <begin position="244"/>
        <end position="262"/>
    </location>
</feature>
<protein>
    <recommendedName>
        <fullName evidence="7">O-antigen ligase-related domain-containing protein</fullName>
    </recommendedName>
</protein>
<feature type="transmembrane region" description="Helical" evidence="6">
    <location>
        <begin position="315"/>
        <end position="337"/>
    </location>
</feature>
<dbReference type="InterPro" id="IPR051533">
    <property type="entry name" value="WaaL-like"/>
</dbReference>
<evidence type="ECO:0000313" key="9">
    <source>
        <dbReference type="Proteomes" id="UP000035425"/>
    </source>
</evidence>
<proteinExistence type="predicted"/>
<keyword evidence="9" id="KW-1185">Reference proteome</keyword>
<feature type="transmembrane region" description="Helical" evidence="6">
    <location>
        <begin position="177"/>
        <end position="194"/>
    </location>
</feature>
<gene>
    <name evidence="8" type="ORF">FrCorBMG51_18060</name>
</gene>
<evidence type="ECO:0000313" key="8">
    <source>
        <dbReference type="EMBL" id="KLL10407.1"/>
    </source>
</evidence>
<evidence type="ECO:0000256" key="6">
    <source>
        <dbReference type="SAM" id="Phobius"/>
    </source>
</evidence>
<feature type="transmembrane region" description="Helical" evidence="6">
    <location>
        <begin position="147"/>
        <end position="165"/>
    </location>
</feature>
<feature type="domain" description="O-antigen ligase-related" evidence="7">
    <location>
        <begin position="277"/>
        <end position="420"/>
    </location>
</feature>
<comment type="subcellular location">
    <subcellularLocation>
        <location evidence="1">Membrane</location>
        <topology evidence="1">Multi-pass membrane protein</topology>
    </subcellularLocation>
</comment>
<keyword evidence="3 6" id="KW-1133">Transmembrane helix</keyword>
<keyword evidence="4 6" id="KW-0472">Membrane</keyword>
<dbReference type="InterPro" id="IPR007016">
    <property type="entry name" value="O-antigen_ligase-rel_domated"/>
</dbReference>
<feature type="transmembrane region" description="Helical" evidence="6">
    <location>
        <begin position="201"/>
        <end position="224"/>
    </location>
</feature>
<accession>A0ABR5F161</accession>
<feature type="transmembrane region" description="Helical" evidence="6">
    <location>
        <begin position="292"/>
        <end position="308"/>
    </location>
</feature>
<dbReference type="EMBL" id="JWIO01000033">
    <property type="protein sequence ID" value="KLL10407.1"/>
    <property type="molecule type" value="Genomic_DNA"/>
</dbReference>
<dbReference type="Proteomes" id="UP000035425">
    <property type="component" value="Unassembled WGS sequence"/>
</dbReference>
<keyword evidence="2 6" id="KW-0812">Transmembrane</keyword>
<evidence type="ECO:0000256" key="5">
    <source>
        <dbReference type="SAM" id="MobiDB-lite"/>
    </source>
</evidence>
<feature type="compositionally biased region" description="Basic and acidic residues" evidence="5">
    <location>
        <begin position="515"/>
        <end position="541"/>
    </location>
</feature>
<evidence type="ECO:0000256" key="1">
    <source>
        <dbReference type="ARBA" id="ARBA00004141"/>
    </source>
</evidence>
<dbReference type="PANTHER" id="PTHR37422">
    <property type="entry name" value="TEICHURONIC ACID BIOSYNTHESIS PROTEIN TUAE"/>
    <property type="match status" value="1"/>
</dbReference>
<evidence type="ECO:0000259" key="7">
    <source>
        <dbReference type="Pfam" id="PF04932"/>
    </source>
</evidence>
<name>A0ABR5F161_9ACTN</name>
<evidence type="ECO:0000256" key="2">
    <source>
        <dbReference type="ARBA" id="ARBA00022692"/>
    </source>
</evidence>
<feature type="transmembrane region" description="Helical" evidence="6">
    <location>
        <begin position="446"/>
        <end position="467"/>
    </location>
</feature>
<dbReference type="Pfam" id="PF04932">
    <property type="entry name" value="Wzy_C"/>
    <property type="match status" value="1"/>
</dbReference>
<evidence type="ECO:0000256" key="3">
    <source>
        <dbReference type="ARBA" id="ARBA00022989"/>
    </source>
</evidence>
<feature type="transmembrane region" description="Helical" evidence="6">
    <location>
        <begin position="60"/>
        <end position="78"/>
    </location>
</feature>
<feature type="transmembrane region" description="Helical" evidence="6">
    <location>
        <begin position="98"/>
        <end position="116"/>
    </location>
</feature>
<evidence type="ECO:0000256" key="4">
    <source>
        <dbReference type="ARBA" id="ARBA00023136"/>
    </source>
</evidence>
<feature type="transmembrane region" description="Helical" evidence="6">
    <location>
        <begin position="269"/>
        <end position="286"/>
    </location>
</feature>
<feature type="region of interest" description="Disordered" evidence="5">
    <location>
        <begin position="515"/>
        <end position="550"/>
    </location>
</feature>
<comment type="caution">
    <text evidence="8">The sequence shown here is derived from an EMBL/GenBank/DDBJ whole genome shotgun (WGS) entry which is preliminary data.</text>
</comment>
<feature type="transmembrane region" description="Helical" evidence="6">
    <location>
        <begin position="413"/>
        <end position="434"/>
    </location>
</feature>
<sequence length="550" mass="57168">MRTVPAWAARLRPSDAGRCGAVEPGLVKSGATAPGRPETAVAVAATVGAVLVGATMAERVWVGLALLVFVLYVALAVVDLRLGIALWTPTLFLEAVPAFNLAAKAAGLVLILRWLVALRGPAGPAGPAPRTAGCGSVDLSALRQRPGLVTVGMLLLTSLSLSLLWAVDIGAAATDLWHWWALVMIFVVVGTAMADMRAVRLAAGAFLAGAVLSVAVGLAGAGPWPSNPAGLAGAPRLQGGAGDPNFLASWLVAGLILAVGLIAASENRALRRLLLAASGLAAVGLAATLSRGAFVAAGASALAALVLLRRHRRRVAGLILLVTAAATAWLATSPAAWERITTNDRGDGRVDLWKVAWSVVRDHPVLGVGLNNYTAVESDYVRRVGPVPWLDIIISRAHEVHNAYLQLLAENGIVGVALFLAFLVLCLRSMFLAARRFEALGDRRNAAVASAVLLATFSMAVSGVFLSNAIDKRLWFLLALGPALLRAATDSPRPPVEHASPPGVFLSPAACAVEEGRPAGKEDRRPGDKPGVRDGISRPDPGRGSWRGRR</sequence>
<dbReference type="PANTHER" id="PTHR37422:SF21">
    <property type="entry name" value="EXOQ-LIKE PROTEIN"/>
    <property type="match status" value="1"/>
</dbReference>